<evidence type="ECO:0000256" key="2">
    <source>
        <dbReference type="SAM" id="MobiDB-lite"/>
    </source>
</evidence>
<dbReference type="InterPro" id="IPR041679">
    <property type="entry name" value="DNA2/NAM7-like_C"/>
</dbReference>
<dbReference type="Pfam" id="PF13086">
    <property type="entry name" value="AAA_11"/>
    <property type="match status" value="1"/>
</dbReference>
<dbReference type="InterPro" id="IPR057373">
    <property type="entry name" value="ZNFX1"/>
</dbReference>
<accession>A0AAN6K2Q6</accession>
<evidence type="ECO:0000259" key="4">
    <source>
        <dbReference type="Pfam" id="PF13087"/>
    </source>
</evidence>
<feature type="domain" description="ZNFX1" evidence="5">
    <location>
        <begin position="131"/>
        <end position="236"/>
    </location>
</feature>
<sequence>MNENLVERFGRARRAVRPEREQAQVWILPPTLNLRIRNYFQPSTVPIHGSAWLSRPAVPSTEEILDTDTASSDSADIVEIVPNKPQGAWESKEAYLSAQYELLREDALQPLRLAVARMRITPEGNEETFSTTIGIYEKVHICGVTCANRGIALRVTFSLGRVGKKIRWDQSKRLISGGLVVLTPKTDMFQKRAIVATVAARPLELLDLNPPEIDLYIARSQQMEIDPAVEWIMVEDRSGFYEADKHTLVALQRMMREPFPLAEHLVFAQPTIAVPKYVVEQPERDLSSVMRNNKLATSENVDILSHWPAQPSSEMDASQLAALRRILTKRLAVIQGPPGTGKTYVSEQAIRVMLANGKSDDPPIIIACQTNHAVDQLLRKVAGFEKDFVRLGGRSKDKEVIKKRSLYEVKLLTSNERPAGSLLGSARRRMQDLEKEIKVLLSPLKPEKNPLDFAMLKDFGLLTPKQADSLAAGASRWVQDKCSNLKEARSSPFNVWLGKLLVSVPPKQQSEEFGFDFEEQDLAFENLKELEAETMAKTTRTSRRCVANTFLSPTTSLADMWQIPEVIRGEVYRRLQSEAKNHILTVFREKARLFNEQATKRQIGQWEHDEIILKQQKVIGMTMTGFSKYRGLLAALQPRIILIEEAAETLEAPVTVACLPSLEHLILVGDHKQLRPHCHVKAHEDEPFFLNVSLFERLVNNDVEYNTLAKQRRMIPEIRRILYPIYGELIQDHASVLDPERRPDVPGMGGVNSFFFTHQWPEQRDDQMSSVNPDEAEMIMGFVEYLMVNGVQAQDITILTFYNGQRKRILSLVRDNQRSQHNMFGDGLPTIVTVDSYQGEENKVVILSLVRSNDNGKIGFLSIDNRVCVALSRAQCGFYIFGNAMLLYNEKYKTWLEVINIMAGRKRKSERPKPEPRNRLDEKLPIRCKDHNRQSLIGEAADWQIFSSSGGCDLKCNGTLACGHECVLNCHPYDHDTITCHQPCGKKLPCGHGTCEGDCGMICSCKICNKGRGLGRITDISHEDQPVDGDGRLSRTTSETSSSWHSFAVEEPGRYATAAAALPSSRRGSPQKQSPAKSEPKENLLVDFADDGASQELGGRSVLGSTVKGAVGGGGSKVPAMQVKSGHSSEKSLLDE</sequence>
<feature type="domain" description="DNA2/NAM7 helicase-like C-terminal" evidence="4">
    <location>
        <begin position="690"/>
        <end position="884"/>
    </location>
</feature>
<dbReference type="GO" id="GO:0004386">
    <property type="term" value="F:helicase activity"/>
    <property type="evidence" value="ECO:0007669"/>
    <property type="project" value="InterPro"/>
</dbReference>
<dbReference type="AlphaFoldDB" id="A0AAN6K2Q6"/>
<keyword evidence="1" id="KW-0347">Helicase</keyword>
<dbReference type="Gene3D" id="3.40.50.300">
    <property type="entry name" value="P-loop containing nucleotide triphosphate hydrolases"/>
    <property type="match status" value="3"/>
</dbReference>
<evidence type="ECO:0000256" key="1">
    <source>
        <dbReference type="ARBA" id="ARBA00022806"/>
    </source>
</evidence>
<feature type="compositionally biased region" description="Basic and acidic residues" evidence="2">
    <location>
        <begin position="1019"/>
        <end position="1033"/>
    </location>
</feature>
<feature type="compositionally biased region" description="Polar residues" evidence="2">
    <location>
        <begin position="1066"/>
        <end position="1076"/>
    </location>
</feature>
<dbReference type="EMBL" id="JAUJLE010000241">
    <property type="protein sequence ID" value="KAK0965612.1"/>
    <property type="molecule type" value="Genomic_DNA"/>
</dbReference>
<protein>
    <recommendedName>
        <fullName evidence="8">Helicase ATP-binding domain-containing protein</fullName>
    </recommendedName>
</protein>
<keyword evidence="1" id="KW-0378">Hydrolase</keyword>
<proteinExistence type="predicted"/>
<evidence type="ECO:0000259" key="3">
    <source>
        <dbReference type="Pfam" id="PF13086"/>
    </source>
</evidence>
<dbReference type="Proteomes" id="UP001175353">
    <property type="component" value="Unassembled WGS sequence"/>
</dbReference>
<name>A0AAN6K2Q6_9PEZI</name>
<dbReference type="GO" id="GO:0031048">
    <property type="term" value="P:regulatory ncRNA-mediated heterochromatin formation"/>
    <property type="evidence" value="ECO:0007669"/>
    <property type="project" value="TreeGrafter"/>
</dbReference>
<gene>
    <name evidence="6" type="ORF">LTR91_017911</name>
</gene>
<evidence type="ECO:0000313" key="7">
    <source>
        <dbReference type="Proteomes" id="UP001175353"/>
    </source>
</evidence>
<dbReference type="GO" id="GO:0031380">
    <property type="term" value="C:nuclear RNA-directed RNA polymerase complex"/>
    <property type="evidence" value="ECO:0007669"/>
    <property type="project" value="TreeGrafter"/>
</dbReference>
<feature type="region of interest" description="Disordered" evidence="2">
    <location>
        <begin position="1019"/>
        <end position="1136"/>
    </location>
</feature>
<dbReference type="PANTHER" id="PTHR10887">
    <property type="entry name" value="DNA2/NAM7 HELICASE FAMILY"/>
    <property type="match status" value="1"/>
</dbReference>
<dbReference type="InterPro" id="IPR047187">
    <property type="entry name" value="SF1_C_Upf1"/>
</dbReference>
<dbReference type="InterPro" id="IPR045055">
    <property type="entry name" value="DNA2/NAM7-like"/>
</dbReference>
<comment type="caution">
    <text evidence="6">The sequence shown here is derived from an EMBL/GenBank/DDBJ whole genome shotgun (WGS) entry which is preliminary data.</text>
</comment>
<feature type="domain" description="DNA2/NAM7 helicase helicase" evidence="3">
    <location>
        <begin position="315"/>
        <end position="678"/>
    </location>
</feature>
<keyword evidence="1" id="KW-0547">Nucleotide-binding</keyword>
<dbReference type="Pfam" id="PF13087">
    <property type="entry name" value="AAA_12"/>
    <property type="match status" value="1"/>
</dbReference>
<dbReference type="CDD" id="cd06008">
    <property type="entry name" value="NF-X1-zinc-finger"/>
    <property type="match status" value="1"/>
</dbReference>
<feature type="compositionally biased region" description="Low complexity" evidence="2">
    <location>
        <begin position="1034"/>
        <end position="1046"/>
    </location>
</feature>
<dbReference type="InterPro" id="IPR027417">
    <property type="entry name" value="P-loop_NTPase"/>
</dbReference>
<dbReference type="CDD" id="cd18808">
    <property type="entry name" value="SF1_C_Upf1"/>
    <property type="match status" value="1"/>
</dbReference>
<dbReference type="Pfam" id="PF25396">
    <property type="entry name" value="ZNFX1"/>
    <property type="match status" value="1"/>
</dbReference>
<evidence type="ECO:0000259" key="5">
    <source>
        <dbReference type="Pfam" id="PF25396"/>
    </source>
</evidence>
<evidence type="ECO:0000313" key="6">
    <source>
        <dbReference type="EMBL" id="KAK0965612.1"/>
    </source>
</evidence>
<keyword evidence="7" id="KW-1185">Reference proteome</keyword>
<evidence type="ECO:0008006" key="8">
    <source>
        <dbReference type="Google" id="ProtNLM"/>
    </source>
</evidence>
<dbReference type="InterPro" id="IPR041677">
    <property type="entry name" value="DNA2/NAM7_AAA_11"/>
</dbReference>
<organism evidence="6 7">
    <name type="scientific">Friedmanniomyces endolithicus</name>
    <dbReference type="NCBI Taxonomy" id="329885"/>
    <lineage>
        <taxon>Eukaryota</taxon>
        <taxon>Fungi</taxon>
        <taxon>Dikarya</taxon>
        <taxon>Ascomycota</taxon>
        <taxon>Pezizomycotina</taxon>
        <taxon>Dothideomycetes</taxon>
        <taxon>Dothideomycetidae</taxon>
        <taxon>Mycosphaerellales</taxon>
        <taxon>Teratosphaeriaceae</taxon>
        <taxon>Friedmanniomyces</taxon>
    </lineage>
</organism>
<dbReference type="PANTHER" id="PTHR10887:SF341">
    <property type="entry name" value="NFX1-TYPE ZINC FINGER-CONTAINING PROTEIN 1"/>
    <property type="match status" value="1"/>
</dbReference>
<keyword evidence="1" id="KW-0067">ATP-binding</keyword>
<feature type="compositionally biased region" description="Basic and acidic residues" evidence="2">
    <location>
        <begin position="1127"/>
        <end position="1136"/>
    </location>
</feature>
<dbReference type="SUPFAM" id="SSF52540">
    <property type="entry name" value="P-loop containing nucleoside triphosphate hydrolases"/>
    <property type="match status" value="1"/>
</dbReference>
<reference evidence="6" key="1">
    <citation type="submission" date="2023-06" db="EMBL/GenBank/DDBJ databases">
        <title>Black Yeasts Isolated from many extreme environments.</title>
        <authorList>
            <person name="Coleine C."/>
            <person name="Stajich J.E."/>
            <person name="Selbmann L."/>
        </authorList>
    </citation>
    <scope>NUCLEOTIDE SEQUENCE</scope>
    <source>
        <strain evidence="6">CCFEE 5200</strain>
    </source>
</reference>